<organism evidence="1 2">
    <name type="scientific">Miscanthus lutarioriparius</name>
    <dbReference type="NCBI Taxonomy" id="422564"/>
    <lineage>
        <taxon>Eukaryota</taxon>
        <taxon>Viridiplantae</taxon>
        <taxon>Streptophyta</taxon>
        <taxon>Embryophyta</taxon>
        <taxon>Tracheophyta</taxon>
        <taxon>Spermatophyta</taxon>
        <taxon>Magnoliopsida</taxon>
        <taxon>Liliopsida</taxon>
        <taxon>Poales</taxon>
        <taxon>Poaceae</taxon>
        <taxon>PACMAD clade</taxon>
        <taxon>Panicoideae</taxon>
        <taxon>Andropogonodae</taxon>
        <taxon>Andropogoneae</taxon>
        <taxon>Saccharinae</taxon>
        <taxon>Miscanthus</taxon>
    </lineage>
</organism>
<dbReference type="EMBL" id="CAJGYO010000003">
    <property type="protein sequence ID" value="CAD6217345.1"/>
    <property type="molecule type" value="Genomic_DNA"/>
</dbReference>
<dbReference type="Proteomes" id="UP000604825">
    <property type="component" value="Unassembled WGS sequence"/>
</dbReference>
<reference evidence="1" key="1">
    <citation type="submission" date="2020-10" db="EMBL/GenBank/DDBJ databases">
        <authorList>
            <person name="Han B."/>
            <person name="Lu T."/>
            <person name="Zhao Q."/>
            <person name="Huang X."/>
            <person name="Zhao Y."/>
        </authorList>
    </citation>
    <scope>NUCLEOTIDE SEQUENCE</scope>
</reference>
<evidence type="ECO:0000313" key="1">
    <source>
        <dbReference type="EMBL" id="CAD6217345.1"/>
    </source>
</evidence>
<accession>A0A811N6S5</accession>
<keyword evidence="2" id="KW-1185">Reference proteome</keyword>
<evidence type="ECO:0000313" key="2">
    <source>
        <dbReference type="Proteomes" id="UP000604825"/>
    </source>
</evidence>
<gene>
    <name evidence="1" type="ORF">NCGR_LOCUS11350</name>
</gene>
<sequence length="130" mass="13800">MAFARLAQLWPQPFLFAPTAVHPLASSLGQTDSCSSSPSPSPFCRKLSPGFGEVDPEASVDCYIFILGSPEKFLNAGFVNPFQPSHSAVSPSRLHAVMLGSPLVHPLGGLLAGFGEVFSMPPCHVVFFVL</sequence>
<proteinExistence type="predicted"/>
<comment type="caution">
    <text evidence="1">The sequence shown here is derived from an EMBL/GenBank/DDBJ whole genome shotgun (WGS) entry which is preliminary data.</text>
</comment>
<protein>
    <submittedName>
        <fullName evidence="1">Uncharacterized protein</fullName>
    </submittedName>
</protein>
<dbReference type="AlphaFoldDB" id="A0A811N6S5"/>
<name>A0A811N6S5_9POAL</name>